<evidence type="ECO:0000256" key="2">
    <source>
        <dbReference type="ARBA" id="ARBA00006706"/>
    </source>
</evidence>
<evidence type="ECO:0000313" key="7">
    <source>
        <dbReference type="EMBL" id="GII80299.1"/>
    </source>
</evidence>
<dbReference type="RefSeq" id="WP_239137752.1">
    <property type="nucleotide sequence ID" value="NZ_BOOU01000071.1"/>
</dbReference>
<comment type="similarity">
    <text evidence="2 6">Belongs to the FPP/GGPP synthase family.</text>
</comment>
<dbReference type="Proteomes" id="UP000655287">
    <property type="component" value="Unassembled WGS sequence"/>
</dbReference>
<dbReference type="SFLD" id="SFLDG01017">
    <property type="entry name" value="Polyprenyl_Transferase_Like"/>
    <property type="match status" value="1"/>
</dbReference>
<keyword evidence="8" id="KW-1185">Reference proteome</keyword>
<dbReference type="SUPFAM" id="SSF48576">
    <property type="entry name" value="Terpenoid synthases"/>
    <property type="match status" value="1"/>
</dbReference>
<evidence type="ECO:0000256" key="3">
    <source>
        <dbReference type="ARBA" id="ARBA00022679"/>
    </source>
</evidence>
<reference evidence="7" key="1">
    <citation type="submission" date="2021-01" db="EMBL/GenBank/DDBJ databases">
        <title>Whole genome shotgun sequence of Sphaerisporangium rufum NBRC 109079.</title>
        <authorList>
            <person name="Komaki H."/>
            <person name="Tamura T."/>
        </authorList>
    </citation>
    <scope>NUCLEOTIDE SEQUENCE</scope>
    <source>
        <strain evidence="7">NBRC 109079</strain>
    </source>
</reference>
<proteinExistence type="inferred from homology"/>
<keyword evidence="3 6" id="KW-0808">Transferase</keyword>
<dbReference type="AlphaFoldDB" id="A0A919R6B0"/>
<dbReference type="InterPro" id="IPR033749">
    <property type="entry name" value="Polyprenyl_synt_CS"/>
</dbReference>
<dbReference type="Gene3D" id="1.10.600.10">
    <property type="entry name" value="Farnesyl Diphosphate Synthase"/>
    <property type="match status" value="1"/>
</dbReference>
<evidence type="ECO:0000256" key="1">
    <source>
        <dbReference type="ARBA" id="ARBA00001946"/>
    </source>
</evidence>
<comment type="cofactor">
    <cofactor evidence="1">
        <name>Mg(2+)</name>
        <dbReference type="ChEBI" id="CHEBI:18420"/>
    </cofactor>
</comment>
<dbReference type="InterPro" id="IPR008949">
    <property type="entry name" value="Isoprenoid_synthase_dom_sf"/>
</dbReference>
<gene>
    <name evidence="7" type="ORF">Sru01_52810</name>
</gene>
<dbReference type="PANTHER" id="PTHR12001">
    <property type="entry name" value="GERANYLGERANYL PYROPHOSPHATE SYNTHASE"/>
    <property type="match status" value="1"/>
</dbReference>
<protein>
    <submittedName>
        <fullName evidence="7">Geranylgeranyl pyrophosphate synthase</fullName>
    </submittedName>
</protein>
<dbReference type="PANTHER" id="PTHR12001:SF69">
    <property type="entry name" value="ALL TRANS-POLYPRENYL-DIPHOSPHATE SYNTHASE PDSS1"/>
    <property type="match status" value="1"/>
</dbReference>
<sequence>MPNITGEDLAGWLRAALAEVEDLLQDTVDDPRDPLSGMVAGHLLRAGGKRRRPALALLAARFGEFDRPAVRNAAAAVELLHVASLYHDDVMDEAATRRGVPSANARWGNRVAVLAGDLLVARAAELAAPLGAGALHEQTRMVTRLVSGQLREAFGPGDADPERFYLGVIADKTAALFALAAGLGARAAGVAEPAREALTAFGESYGIAFQLADDLLDAAAPAADTGKPAYADLRQGVATLPVLRATRRRGRGPARLRRLVAGGPITDPGRLATAARLLRRSPALAETRQEVIRHTARATGALDALPPGPARDALHAMCADLAAVTT</sequence>
<organism evidence="7 8">
    <name type="scientific">Sphaerisporangium rufum</name>
    <dbReference type="NCBI Taxonomy" id="1381558"/>
    <lineage>
        <taxon>Bacteria</taxon>
        <taxon>Bacillati</taxon>
        <taxon>Actinomycetota</taxon>
        <taxon>Actinomycetes</taxon>
        <taxon>Streptosporangiales</taxon>
        <taxon>Streptosporangiaceae</taxon>
        <taxon>Sphaerisporangium</taxon>
    </lineage>
</organism>
<evidence type="ECO:0000256" key="6">
    <source>
        <dbReference type="RuleBase" id="RU004466"/>
    </source>
</evidence>
<dbReference type="EMBL" id="BOOU01000071">
    <property type="protein sequence ID" value="GII80299.1"/>
    <property type="molecule type" value="Genomic_DNA"/>
</dbReference>
<dbReference type="PROSITE" id="PS00444">
    <property type="entry name" value="POLYPRENYL_SYNTHASE_2"/>
    <property type="match status" value="1"/>
</dbReference>
<dbReference type="GO" id="GO:0008299">
    <property type="term" value="P:isoprenoid biosynthetic process"/>
    <property type="evidence" value="ECO:0007669"/>
    <property type="project" value="InterPro"/>
</dbReference>
<keyword evidence="4" id="KW-0479">Metal-binding</keyword>
<evidence type="ECO:0000313" key="8">
    <source>
        <dbReference type="Proteomes" id="UP000655287"/>
    </source>
</evidence>
<dbReference type="GO" id="GO:0046872">
    <property type="term" value="F:metal ion binding"/>
    <property type="evidence" value="ECO:0007669"/>
    <property type="project" value="UniProtKB-KW"/>
</dbReference>
<comment type="caution">
    <text evidence="7">The sequence shown here is derived from an EMBL/GenBank/DDBJ whole genome shotgun (WGS) entry which is preliminary data.</text>
</comment>
<dbReference type="Pfam" id="PF00348">
    <property type="entry name" value="polyprenyl_synt"/>
    <property type="match status" value="1"/>
</dbReference>
<evidence type="ECO:0000256" key="5">
    <source>
        <dbReference type="ARBA" id="ARBA00022842"/>
    </source>
</evidence>
<dbReference type="GO" id="GO:0004659">
    <property type="term" value="F:prenyltransferase activity"/>
    <property type="evidence" value="ECO:0007669"/>
    <property type="project" value="InterPro"/>
</dbReference>
<accession>A0A919R6B0</accession>
<dbReference type="SFLD" id="SFLDS00005">
    <property type="entry name" value="Isoprenoid_Synthase_Type_I"/>
    <property type="match status" value="1"/>
</dbReference>
<name>A0A919R6B0_9ACTN</name>
<evidence type="ECO:0000256" key="4">
    <source>
        <dbReference type="ARBA" id="ARBA00022723"/>
    </source>
</evidence>
<dbReference type="InterPro" id="IPR000092">
    <property type="entry name" value="Polyprenyl_synt"/>
</dbReference>
<keyword evidence="5" id="KW-0460">Magnesium</keyword>